<gene>
    <name evidence="1" type="ORF">GIB67_007202</name>
</gene>
<comment type="caution">
    <text evidence="1">The sequence shown here is derived from an EMBL/GenBank/DDBJ whole genome shotgun (WGS) entry which is preliminary data.</text>
</comment>
<dbReference type="PANTHER" id="PTHR47253:SF6">
    <property type="entry name" value="OS02G0581400 PROTEIN"/>
    <property type="match status" value="1"/>
</dbReference>
<proteinExistence type="predicted"/>
<dbReference type="AlphaFoldDB" id="A0A7J7NWV1"/>
<dbReference type="GO" id="GO:0008909">
    <property type="term" value="F:isochorismate synthase activity"/>
    <property type="evidence" value="ECO:0007669"/>
    <property type="project" value="InterPro"/>
</dbReference>
<dbReference type="OrthoDB" id="8119704at2759"/>
<dbReference type="InterPro" id="IPR044250">
    <property type="entry name" value="MenF-like"/>
</dbReference>
<organism evidence="1 2">
    <name type="scientific">Kingdonia uniflora</name>
    <dbReference type="NCBI Taxonomy" id="39325"/>
    <lineage>
        <taxon>Eukaryota</taxon>
        <taxon>Viridiplantae</taxon>
        <taxon>Streptophyta</taxon>
        <taxon>Embryophyta</taxon>
        <taxon>Tracheophyta</taxon>
        <taxon>Spermatophyta</taxon>
        <taxon>Magnoliopsida</taxon>
        <taxon>Ranunculales</taxon>
        <taxon>Circaeasteraceae</taxon>
        <taxon>Kingdonia</taxon>
    </lineage>
</organism>
<protein>
    <submittedName>
        <fullName evidence="1">Uncharacterized protein</fullName>
    </submittedName>
</protein>
<evidence type="ECO:0000313" key="2">
    <source>
        <dbReference type="Proteomes" id="UP000541444"/>
    </source>
</evidence>
<reference evidence="1 2" key="1">
    <citation type="journal article" date="2020" name="IScience">
        <title>Genome Sequencing of the Endangered Kingdonia uniflora (Circaeasteraceae, Ranunculales) Reveals Potential Mechanisms of Evolutionary Specialization.</title>
        <authorList>
            <person name="Sun Y."/>
            <person name="Deng T."/>
            <person name="Zhang A."/>
            <person name="Moore M.J."/>
            <person name="Landis J.B."/>
            <person name="Lin N."/>
            <person name="Zhang H."/>
            <person name="Zhang X."/>
            <person name="Huang J."/>
            <person name="Zhang X."/>
            <person name="Sun H."/>
            <person name="Wang H."/>
        </authorList>
    </citation>
    <scope>NUCLEOTIDE SEQUENCE [LARGE SCALE GENOMIC DNA]</scope>
    <source>
        <strain evidence="1">TB1705</strain>
        <tissue evidence="1">Leaf</tissue>
    </source>
</reference>
<sequence>MMIKGHNAFTPPLQQLPRSTKKLKTRYPKLQFFQNHSLTTPHVSNLIRLRANSVPGIPQLETDESELLLAVELNHTHTLPPALTLEHGLIKIKEEVQKWKSKRPCARSGILRFQVAVPPSAKAFSWLCTQPQLSGVFPQFFLSKMDVDNPIIETHCFDGRFRIFGVGSAVSSKLFISDALSEWRWIKRLPYFPVSVNTLLMCALLFHMNNILF</sequence>
<dbReference type="PANTHER" id="PTHR47253">
    <property type="match status" value="1"/>
</dbReference>
<dbReference type="Proteomes" id="UP000541444">
    <property type="component" value="Unassembled WGS sequence"/>
</dbReference>
<dbReference type="GO" id="GO:0042372">
    <property type="term" value="P:phylloquinone biosynthetic process"/>
    <property type="evidence" value="ECO:0007669"/>
    <property type="project" value="TreeGrafter"/>
</dbReference>
<dbReference type="GO" id="GO:0009536">
    <property type="term" value="C:plastid"/>
    <property type="evidence" value="ECO:0007669"/>
    <property type="project" value="TreeGrafter"/>
</dbReference>
<accession>A0A7J7NWV1</accession>
<name>A0A7J7NWV1_9MAGN</name>
<dbReference type="EMBL" id="JACGCM010000455">
    <property type="protein sequence ID" value="KAF6171681.1"/>
    <property type="molecule type" value="Genomic_DNA"/>
</dbReference>
<evidence type="ECO:0000313" key="1">
    <source>
        <dbReference type="EMBL" id="KAF6171681.1"/>
    </source>
</evidence>
<keyword evidence="2" id="KW-1185">Reference proteome</keyword>